<protein>
    <submittedName>
        <fullName evidence="1">Methyltransferase domain-containing protein</fullName>
    </submittedName>
</protein>
<dbReference type="EMBL" id="CP035810">
    <property type="protein sequence ID" value="QIN29861.1"/>
    <property type="molecule type" value="Genomic_DNA"/>
</dbReference>
<dbReference type="Gene3D" id="3.40.50.150">
    <property type="entry name" value="Vaccinia Virus protein VP39"/>
    <property type="match status" value="1"/>
</dbReference>
<dbReference type="KEGG" id="blut:EW640_11695"/>
<reference evidence="1 2" key="1">
    <citation type="submission" date="2019-02" db="EMBL/GenBank/DDBJ databases">
        <title>Complete Genome Sequence and Methylome Analysis of Brevibacterium luteolum NEB1784.</title>
        <authorList>
            <person name="Fomenkov A."/>
            <person name="Roberts R.J."/>
        </authorList>
    </citation>
    <scope>NUCLEOTIDE SEQUENCE [LARGE SCALE GENOMIC DNA]</scope>
    <source>
        <strain evidence="1 2">NEB1784</strain>
    </source>
</reference>
<proteinExistence type="predicted"/>
<evidence type="ECO:0000313" key="1">
    <source>
        <dbReference type="EMBL" id="QIN29861.1"/>
    </source>
</evidence>
<dbReference type="AlphaFoldDB" id="A0A6G8KZ07"/>
<dbReference type="PANTHER" id="PTHR41313:SF1">
    <property type="entry name" value="DNA METHYLASE ADENINE-SPECIFIC DOMAIN-CONTAINING PROTEIN"/>
    <property type="match status" value="1"/>
</dbReference>
<dbReference type="PANTHER" id="PTHR41313">
    <property type="entry name" value="ADENINE-SPECIFIC METHYLTRANSFERASE"/>
    <property type="match status" value="1"/>
</dbReference>
<name>A0A6G8KZ07_9MICO</name>
<keyword evidence="1" id="KW-0489">Methyltransferase</keyword>
<dbReference type="Proteomes" id="UP000501518">
    <property type="component" value="Chromosome"/>
</dbReference>
<dbReference type="SUPFAM" id="SSF53335">
    <property type="entry name" value="S-adenosyl-L-methionine-dependent methyltransferases"/>
    <property type="match status" value="1"/>
</dbReference>
<dbReference type="CDD" id="cd02440">
    <property type="entry name" value="AdoMet_MTases"/>
    <property type="match status" value="1"/>
</dbReference>
<dbReference type="RefSeq" id="WP_165884240.1">
    <property type="nucleotide sequence ID" value="NZ_CP035810.1"/>
</dbReference>
<dbReference type="GO" id="GO:0032259">
    <property type="term" value="P:methylation"/>
    <property type="evidence" value="ECO:0007669"/>
    <property type="project" value="UniProtKB-KW"/>
</dbReference>
<evidence type="ECO:0000313" key="2">
    <source>
        <dbReference type="Proteomes" id="UP000501518"/>
    </source>
</evidence>
<gene>
    <name evidence="1" type="ORF">EW640_11695</name>
</gene>
<accession>A0A6G8KZ07</accession>
<keyword evidence="1" id="KW-0808">Transferase</keyword>
<organism evidence="1 2">
    <name type="scientific">Brevibacterium luteolum</name>
    <dbReference type="NCBI Taxonomy" id="199591"/>
    <lineage>
        <taxon>Bacteria</taxon>
        <taxon>Bacillati</taxon>
        <taxon>Actinomycetota</taxon>
        <taxon>Actinomycetes</taxon>
        <taxon>Micrococcales</taxon>
        <taxon>Brevibacteriaceae</taxon>
        <taxon>Brevibacterium</taxon>
    </lineage>
</organism>
<dbReference type="InterPro" id="IPR029063">
    <property type="entry name" value="SAM-dependent_MTases_sf"/>
</dbReference>
<dbReference type="GO" id="GO:0008168">
    <property type="term" value="F:methyltransferase activity"/>
    <property type="evidence" value="ECO:0007669"/>
    <property type="project" value="UniProtKB-KW"/>
</dbReference>
<dbReference type="InterPro" id="IPR052933">
    <property type="entry name" value="DNA_Protect_Modify"/>
</dbReference>
<dbReference type="PRINTS" id="PR00507">
    <property type="entry name" value="N12N6MTFRASE"/>
</dbReference>
<sequence>MTYPTPRNNSWTALEQANVDALRARRRVRIRDDKATGEETATLRRWAGWGTMRRLFAPDSPESLLRTVQTLVTNEELDAGSRTAALNAHWTPPKVAADVWTAVTAFAATTGSEVRSVLEPSCGIGEFLAPAPQTVKMTGIEIDPVTADIARLLLPAAHVHTGSFASVNLPKAHFDLSVGNLPFGLEILTDQEYNSDRLPVAEHFLLKATRLVRPGGLLALIVPHRLLDSRDAKVRERVAELASLVTVVRFPSHRSCHSDRPGVVADLLILRRRPHGNTLTPREPAWTGVVTIPGSSIQVNEYFIHHQEHVLGDLVTSGNSIKVIADSDEPHTGLQRVLTGALSKGRGVA</sequence>